<sequence length="113" mass="12012">MVAARVSECCSSWQVVCSVPLRGKAALLVGRALRAVGEARRGRLADVPGWVTFEDGIPADGRGIRVERWDRVGQTAAYGAALAMSPYLLIKVSWVLGSLMGLLPVGEGLDMAE</sequence>
<comment type="caution">
    <text evidence="1">The sequence shown here is derived from an EMBL/GenBank/DDBJ whole genome shotgun (WGS) entry which is preliminary data.</text>
</comment>
<evidence type="ECO:0000313" key="2">
    <source>
        <dbReference type="Proteomes" id="UP001501637"/>
    </source>
</evidence>
<keyword evidence="2" id="KW-1185">Reference proteome</keyword>
<reference evidence="2" key="1">
    <citation type="journal article" date="2019" name="Int. J. Syst. Evol. Microbiol.">
        <title>The Global Catalogue of Microorganisms (GCM) 10K type strain sequencing project: providing services to taxonomists for standard genome sequencing and annotation.</title>
        <authorList>
            <consortium name="The Broad Institute Genomics Platform"/>
            <consortium name="The Broad Institute Genome Sequencing Center for Infectious Disease"/>
            <person name="Wu L."/>
            <person name="Ma J."/>
        </authorList>
    </citation>
    <scope>NUCLEOTIDE SEQUENCE [LARGE SCALE GENOMIC DNA]</scope>
    <source>
        <strain evidence="2">JCM 9092</strain>
    </source>
</reference>
<organism evidence="1 2">
    <name type="scientific">Streptomyces rectiviolaceus</name>
    <dbReference type="NCBI Taxonomy" id="332591"/>
    <lineage>
        <taxon>Bacteria</taxon>
        <taxon>Bacillati</taxon>
        <taxon>Actinomycetota</taxon>
        <taxon>Actinomycetes</taxon>
        <taxon>Kitasatosporales</taxon>
        <taxon>Streptomycetaceae</taxon>
        <taxon>Streptomyces</taxon>
    </lineage>
</organism>
<proteinExistence type="predicted"/>
<gene>
    <name evidence="1" type="ORF">GCM10010449_39950</name>
</gene>
<accession>A0ABP6MHD1</accession>
<evidence type="ECO:0000313" key="1">
    <source>
        <dbReference type="EMBL" id="GAA3113747.1"/>
    </source>
</evidence>
<name>A0ABP6MHD1_9ACTN</name>
<dbReference type="Proteomes" id="UP001501637">
    <property type="component" value="Unassembled WGS sequence"/>
</dbReference>
<protein>
    <submittedName>
        <fullName evidence="1">Uncharacterized protein</fullName>
    </submittedName>
</protein>
<dbReference type="EMBL" id="BAAAUG010000069">
    <property type="protein sequence ID" value="GAA3113747.1"/>
    <property type="molecule type" value="Genomic_DNA"/>
</dbReference>